<feature type="compositionally biased region" description="Low complexity" evidence="8">
    <location>
        <begin position="210"/>
        <end position="220"/>
    </location>
</feature>
<dbReference type="PANTHER" id="PTHR41391:SF1">
    <property type="entry name" value="RESTRICTION OF TELOMERE CAPPING PROTEIN 4"/>
    <property type="match status" value="1"/>
</dbReference>
<evidence type="ECO:0000256" key="4">
    <source>
        <dbReference type="ARBA" id="ARBA00009461"/>
    </source>
</evidence>
<keyword evidence="11" id="KW-1185">Reference proteome</keyword>
<evidence type="ECO:0000313" key="10">
    <source>
        <dbReference type="EMBL" id="KAF1836671.1"/>
    </source>
</evidence>
<name>A0A6A5KM45_9PLEO</name>
<dbReference type="InterPro" id="IPR028094">
    <property type="entry name" value="RTC4_C"/>
</dbReference>
<keyword evidence="6" id="KW-0963">Cytoplasm</keyword>
<dbReference type="GO" id="GO:0005634">
    <property type="term" value="C:nucleus"/>
    <property type="evidence" value="ECO:0007669"/>
    <property type="project" value="UniProtKB-SubCell"/>
</dbReference>
<dbReference type="SMART" id="SM01312">
    <property type="entry name" value="RTC4"/>
    <property type="match status" value="1"/>
</dbReference>
<evidence type="ECO:0000256" key="7">
    <source>
        <dbReference type="ARBA" id="ARBA00023242"/>
    </source>
</evidence>
<dbReference type="AlphaFoldDB" id="A0A6A5KM45"/>
<dbReference type="Pfam" id="PF14474">
    <property type="entry name" value="RTC4"/>
    <property type="match status" value="1"/>
</dbReference>
<sequence length="578" mass="64438">MPLLGRNAPKLLGTVSGKRHASYDDHEEEPVPKRRTNSSERITNQQTDSDVNAEPMESSDEELHVPAPRAAAKAPIRTTSSKTRGETEELRRPPQRKSGRKNTSIPTPVRGAYQAGQAHKTTRKSDENKENAPTSSNVPVDGGRPIIWSMEAAPQRKEKKDIKCYGSKKVTQNLHAAPTRKFGRGPSKSASNARGAIKYGQKEKSVFETESGSESGSEMSMMDDDKLEKLGDEVEDAELPRLPSKTKRSSGTKKRNPKPALLEEDELSDVLRSDGESTLPRNAEKTFNSTRLLNQLNSWKEKRELSSSQPENNARKKSLENFSEYMDGLPEVEEEGSRCTLCAKPVAPDDYWDFWKGKKPTAKNLMAFCTLHKKLSAQKAYTQAGYPDINWTTLPTRIHKHKTHLTQILNNDRPSGHRARYEPLALTGKAAAVPSRRTDLSPTKQAELNASYALNDDRAAYPGYYGPHGRRLIAEIVIQLLNSDIKHCTDPAVQASGIAAFAQAVLVPETALLLIMEDCGVDIEQAEGIRQQTFEMGVLVHEEVEDELERGEDSEDENEYQDRGEDSEVEDENEYQES</sequence>
<feature type="compositionally biased region" description="Basic and acidic residues" evidence="8">
    <location>
        <begin position="21"/>
        <end position="32"/>
    </location>
</feature>
<dbReference type="PANTHER" id="PTHR41391">
    <property type="entry name" value="RESTRICTION OF TELOMERE CAPPING PROTEIN 4"/>
    <property type="match status" value="1"/>
</dbReference>
<dbReference type="Proteomes" id="UP000800040">
    <property type="component" value="Unassembled WGS sequence"/>
</dbReference>
<evidence type="ECO:0000256" key="1">
    <source>
        <dbReference type="ARBA" id="ARBA00002738"/>
    </source>
</evidence>
<comment type="subcellular location">
    <subcellularLocation>
        <location evidence="3">Cytoplasm</location>
    </subcellularLocation>
    <subcellularLocation>
        <location evidence="2">Nucleus</location>
    </subcellularLocation>
</comment>
<feature type="compositionally biased region" description="Basic residues" evidence="8">
    <location>
        <begin position="244"/>
        <end position="257"/>
    </location>
</feature>
<evidence type="ECO:0000256" key="3">
    <source>
        <dbReference type="ARBA" id="ARBA00004496"/>
    </source>
</evidence>
<evidence type="ECO:0000256" key="8">
    <source>
        <dbReference type="SAM" id="MobiDB-lite"/>
    </source>
</evidence>
<feature type="compositionally biased region" description="Acidic residues" evidence="8">
    <location>
        <begin position="543"/>
        <end position="559"/>
    </location>
</feature>
<feature type="compositionally biased region" description="Basic and acidic residues" evidence="8">
    <location>
        <begin position="154"/>
        <end position="163"/>
    </location>
</feature>
<evidence type="ECO:0000256" key="2">
    <source>
        <dbReference type="ARBA" id="ARBA00004123"/>
    </source>
</evidence>
<dbReference type="GO" id="GO:0005737">
    <property type="term" value="C:cytoplasm"/>
    <property type="evidence" value="ECO:0007669"/>
    <property type="project" value="UniProtKB-SubCell"/>
</dbReference>
<organism evidence="10 11">
    <name type="scientific">Decorospora gaudefroyi</name>
    <dbReference type="NCBI Taxonomy" id="184978"/>
    <lineage>
        <taxon>Eukaryota</taxon>
        <taxon>Fungi</taxon>
        <taxon>Dikarya</taxon>
        <taxon>Ascomycota</taxon>
        <taxon>Pezizomycotina</taxon>
        <taxon>Dothideomycetes</taxon>
        <taxon>Pleosporomycetidae</taxon>
        <taxon>Pleosporales</taxon>
        <taxon>Pleosporineae</taxon>
        <taxon>Pleosporaceae</taxon>
        <taxon>Decorospora</taxon>
    </lineage>
</organism>
<feature type="region of interest" description="Disordered" evidence="8">
    <location>
        <begin position="1"/>
        <end position="283"/>
    </location>
</feature>
<comment type="function">
    <text evidence="1">May be involved in a process influencing telomere capping.</text>
</comment>
<evidence type="ECO:0000256" key="6">
    <source>
        <dbReference type="ARBA" id="ARBA00022490"/>
    </source>
</evidence>
<evidence type="ECO:0000313" key="11">
    <source>
        <dbReference type="Proteomes" id="UP000800040"/>
    </source>
</evidence>
<proteinExistence type="inferred from homology"/>
<feature type="compositionally biased region" description="Acidic residues" evidence="8">
    <location>
        <begin position="567"/>
        <end position="578"/>
    </location>
</feature>
<dbReference type="InterPro" id="IPR039024">
    <property type="entry name" value="RTC4"/>
</dbReference>
<feature type="compositionally biased region" description="Basic and acidic residues" evidence="8">
    <location>
        <begin position="83"/>
        <end position="92"/>
    </location>
</feature>
<reference evidence="10" key="1">
    <citation type="submission" date="2020-01" db="EMBL/GenBank/DDBJ databases">
        <authorList>
            <consortium name="DOE Joint Genome Institute"/>
            <person name="Haridas S."/>
            <person name="Albert R."/>
            <person name="Binder M."/>
            <person name="Bloem J."/>
            <person name="Labutti K."/>
            <person name="Salamov A."/>
            <person name="Andreopoulos B."/>
            <person name="Baker S.E."/>
            <person name="Barry K."/>
            <person name="Bills G."/>
            <person name="Bluhm B.H."/>
            <person name="Cannon C."/>
            <person name="Castanera R."/>
            <person name="Culley D.E."/>
            <person name="Daum C."/>
            <person name="Ezra D."/>
            <person name="Gonzalez J.B."/>
            <person name="Henrissat B."/>
            <person name="Kuo A."/>
            <person name="Liang C."/>
            <person name="Lipzen A."/>
            <person name="Lutzoni F."/>
            <person name="Magnuson J."/>
            <person name="Mondo S."/>
            <person name="Nolan M."/>
            <person name="Ohm R."/>
            <person name="Pangilinan J."/>
            <person name="Park H.-J."/>
            <person name="Ramirez L."/>
            <person name="Alfaro M."/>
            <person name="Sun H."/>
            <person name="Tritt A."/>
            <person name="Yoshinaga Y."/>
            <person name="Zwiers L.-H."/>
            <person name="Turgeon B.G."/>
            <person name="Goodwin S.B."/>
            <person name="Spatafora J.W."/>
            <person name="Crous P.W."/>
            <person name="Grigoriev I.V."/>
        </authorList>
    </citation>
    <scope>NUCLEOTIDE SEQUENCE</scope>
    <source>
        <strain evidence="10">P77</strain>
    </source>
</reference>
<protein>
    <recommendedName>
        <fullName evidence="5">Restriction of telomere capping protein 4</fullName>
    </recommendedName>
</protein>
<dbReference type="OrthoDB" id="128308at2759"/>
<feature type="compositionally biased region" description="Basic and acidic residues" evidence="8">
    <location>
        <begin position="223"/>
        <end position="232"/>
    </location>
</feature>
<feature type="compositionally biased region" description="Polar residues" evidence="8">
    <location>
        <begin position="39"/>
        <end position="50"/>
    </location>
</feature>
<dbReference type="EMBL" id="ML975270">
    <property type="protein sequence ID" value="KAF1836671.1"/>
    <property type="molecule type" value="Genomic_DNA"/>
</dbReference>
<accession>A0A6A5KM45</accession>
<feature type="compositionally biased region" description="Low complexity" evidence="8">
    <location>
        <begin position="66"/>
        <end position="75"/>
    </location>
</feature>
<feature type="region of interest" description="Disordered" evidence="8">
    <location>
        <begin position="541"/>
        <end position="578"/>
    </location>
</feature>
<comment type="similarity">
    <text evidence="4">Belongs to the RTC4 family.</text>
</comment>
<gene>
    <name evidence="10" type="ORF">BDW02DRAFT_566764</name>
</gene>
<evidence type="ECO:0000259" key="9">
    <source>
        <dbReference type="SMART" id="SM01312"/>
    </source>
</evidence>
<feature type="domain" description="Restriction of telomere capping protein 4 C-terminal" evidence="9">
    <location>
        <begin position="408"/>
        <end position="543"/>
    </location>
</feature>
<keyword evidence="7" id="KW-0539">Nucleus</keyword>
<evidence type="ECO:0000256" key="5">
    <source>
        <dbReference type="ARBA" id="ARBA00015162"/>
    </source>
</evidence>